<evidence type="ECO:0000313" key="3">
    <source>
        <dbReference type="Proteomes" id="UP000735302"/>
    </source>
</evidence>
<comment type="caution">
    <text evidence="2">The sequence shown here is derived from an EMBL/GenBank/DDBJ whole genome shotgun (WGS) entry which is preliminary data.</text>
</comment>
<gene>
    <name evidence="2" type="ORF">PoB_000459400</name>
</gene>
<dbReference type="EMBL" id="BLXT01000545">
    <property type="protein sequence ID" value="GFN78088.1"/>
    <property type="molecule type" value="Genomic_DNA"/>
</dbReference>
<reference evidence="2 3" key="1">
    <citation type="journal article" date="2021" name="Elife">
        <title>Chloroplast acquisition without the gene transfer in kleptoplastic sea slugs, Plakobranchus ocellatus.</title>
        <authorList>
            <person name="Maeda T."/>
            <person name="Takahashi S."/>
            <person name="Yoshida T."/>
            <person name="Shimamura S."/>
            <person name="Takaki Y."/>
            <person name="Nagai Y."/>
            <person name="Toyoda A."/>
            <person name="Suzuki Y."/>
            <person name="Arimoto A."/>
            <person name="Ishii H."/>
            <person name="Satoh N."/>
            <person name="Nishiyama T."/>
            <person name="Hasebe M."/>
            <person name="Maruyama T."/>
            <person name="Minagawa J."/>
            <person name="Obokata J."/>
            <person name="Shigenobu S."/>
        </authorList>
    </citation>
    <scope>NUCLEOTIDE SEQUENCE [LARGE SCALE GENOMIC DNA]</scope>
</reference>
<accession>A0AAV3Y557</accession>
<organism evidence="2 3">
    <name type="scientific">Plakobranchus ocellatus</name>
    <dbReference type="NCBI Taxonomy" id="259542"/>
    <lineage>
        <taxon>Eukaryota</taxon>
        <taxon>Metazoa</taxon>
        <taxon>Spiralia</taxon>
        <taxon>Lophotrochozoa</taxon>
        <taxon>Mollusca</taxon>
        <taxon>Gastropoda</taxon>
        <taxon>Heterobranchia</taxon>
        <taxon>Euthyneura</taxon>
        <taxon>Panpulmonata</taxon>
        <taxon>Sacoglossa</taxon>
        <taxon>Placobranchoidea</taxon>
        <taxon>Plakobranchidae</taxon>
        <taxon>Plakobranchus</taxon>
    </lineage>
</organism>
<keyword evidence="3" id="KW-1185">Reference proteome</keyword>
<sequence length="88" mass="10374">MSVEKRKLKWYRITSKFLGNSEVAKNLSDGKKEESQQLEEYREKTNCEGTSSGSPRRHHGYCRENKALSVWATSPQWKWPVWQRIDSV</sequence>
<evidence type="ECO:0000313" key="2">
    <source>
        <dbReference type="EMBL" id="GFN78088.1"/>
    </source>
</evidence>
<proteinExistence type="predicted"/>
<dbReference type="AlphaFoldDB" id="A0AAV3Y557"/>
<evidence type="ECO:0000256" key="1">
    <source>
        <dbReference type="SAM" id="MobiDB-lite"/>
    </source>
</evidence>
<protein>
    <submittedName>
        <fullName evidence="2">Uncharacterized protein</fullName>
    </submittedName>
</protein>
<dbReference type="Proteomes" id="UP000735302">
    <property type="component" value="Unassembled WGS sequence"/>
</dbReference>
<feature type="compositionally biased region" description="Basic and acidic residues" evidence="1">
    <location>
        <begin position="28"/>
        <end position="46"/>
    </location>
</feature>
<feature type="region of interest" description="Disordered" evidence="1">
    <location>
        <begin position="25"/>
        <end position="59"/>
    </location>
</feature>
<name>A0AAV3Y557_9GAST</name>